<dbReference type="PROSITE" id="PS00606">
    <property type="entry name" value="KS3_1"/>
    <property type="match status" value="1"/>
</dbReference>
<dbReference type="Pfam" id="PF02801">
    <property type="entry name" value="Ketoacyl-synt_C"/>
    <property type="match status" value="1"/>
</dbReference>
<dbReference type="GO" id="GO:0004315">
    <property type="term" value="F:3-oxoacyl-[acyl-carrier-protein] synthase activity"/>
    <property type="evidence" value="ECO:0007669"/>
    <property type="project" value="InterPro"/>
</dbReference>
<dbReference type="InterPro" id="IPR020841">
    <property type="entry name" value="PKS_Beta-ketoAc_synthase_dom"/>
</dbReference>
<dbReference type="PANTHER" id="PTHR11712:SF320">
    <property type="entry name" value="BETA-KETOACYL SYNTHASE"/>
    <property type="match status" value="1"/>
</dbReference>
<organism evidence="5 6">
    <name type="scientific">Acinetobacter soli</name>
    <dbReference type="NCBI Taxonomy" id="487316"/>
    <lineage>
        <taxon>Bacteria</taxon>
        <taxon>Pseudomonadati</taxon>
        <taxon>Pseudomonadota</taxon>
        <taxon>Gammaproteobacteria</taxon>
        <taxon>Moraxellales</taxon>
        <taxon>Moraxellaceae</taxon>
        <taxon>Acinetobacter</taxon>
    </lineage>
</organism>
<dbReference type="InterPro" id="IPR000794">
    <property type="entry name" value="Beta-ketoacyl_synthase"/>
</dbReference>
<reference evidence="5 6" key="1">
    <citation type="submission" date="2016-08" db="EMBL/GenBank/DDBJ databases">
        <title>Complete genome sequence of Acinetobacter baylyi strain GFJ2.</title>
        <authorList>
            <person name="Tabata M."/>
            <person name="Kuboki S."/>
            <person name="Gibu N."/>
            <person name="Kinouchi Y."/>
            <person name="Vangnai A."/>
            <person name="Kasai D."/>
            <person name="Fukuda M."/>
        </authorList>
    </citation>
    <scope>NUCLEOTIDE SEQUENCE [LARGE SCALE GENOMIC DNA]</scope>
    <source>
        <strain evidence="5 6">GFJ2</strain>
    </source>
</reference>
<dbReference type="RefSeq" id="WP_076033488.1">
    <property type="nucleotide sequence ID" value="NZ_BHGF01000018.1"/>
</dbReference>
<dbReference type="NCBIfam" id="NF006618">
    <property type="entry name" value="PRK09185.1"/>
    <property type="match status" value="1"/>
</dbReference>
<evidence type="ECO:0000256" key="3">
    <source>
        <dbReference type="ARBA" id="ARBA00022679"/>
    </source>
</evidence>
<accession>A0A1P8EMD2</accession>
<dbReference type="CDD" id="cd00834">
    <property type="entry name" value="KAS_I_II"/>
    <property type="match status" value="1"/>
</dbReference>
<dbReference type="InterPro" id="IPR014031">
    <property type="entry name" value="Ketoacyl_synth_C"/>
</dbReference>
<dbReference type="Pfam" id="PF00109">
    <property type="entry name" value="ketoacyl-synt"/>
    <property type="match status" value="1"/>
</dbReference>
<evidence type="ECO:0000256" key="1">
    <source>
        <dbReference type="ARBA" id="ARBA00005194"/>
    </source>
</evidence>
<dbReference type="GO" id="GO:0005829">
    <property type="term" value="C:cytosol"/>
    <property type="evidence" value="ECO:0007669"/>
    <property type="project" value="TreeGrafter"/>
</dbReference>
<dbReference type="EMBL" id="CP016896">
    <property type="protein sequence ID" value="APV37390.1"/>
    <property type="molecule type" value="Genomic_DNA"/>
</dbReference>
<dbReference type="PANTHER" id="PTHR11712">
    <property type="entry name" value="POLYKETIDE SYNTHASE-RELATED"/>
    <property type="match status" value="1"/>
</dbReference>
<dbReference type="STRING" id="487316.BEN76_15820"/>
<dbReference type="GO" id="GO:0006633">
    <property type="term" value="P:fatty acid biosynthetic process"/>
    <property type="evidence" value="ECO:0007669"/>
    <property type="project" value="UniProtKB-UniPathway"/>
</dbReference>
<sequence>MQDQHHHAAAVGIQLSASLSALGDQPSQLRTQLGCSDVAPSLSLRSDLLVEREVWVGAYTGEMVEHLPPECEKWQSRNLRFAVTALQQIEKPLRQMTAHLDSTRLAVVVGTSTSGISDNEALFTAHFHDQPHAKINHHKQQMNALAKGLRAYLGWQGPAYTISTACSSSAKAFISGQRLLQAGLVDAVLVGGVDTLCRLTLNGFNSLESLSREICQPCGDKRDGINIGEAAGLFLLTRESAPIMLVGVGESMDAWHISAPHPEGVGAAQAMQRALDTAGILPEQIDYLNLHGTATPQNDQMEIKAVRQVFGKQGPQLSSTKHRTGHCLGAAGAIEAFICQHVLLDQSWLPLHQQHTGLDPELNDQHYVMANDHAHTLNYVMSNSFAFGGSNVSLIFGRCLK</sequence>
<dbReference type="KEGG" id="asol:BEN76_15820"/>
<dbReference type="PROSITE" id="PS52004">
    <property type="entry name" value="KS3_2"/>
    <property type="match status" value="1"/>
</dbReference>
<gene>
    <name evidence="5" type="ORF">BEN76_15820</name>
</gene>
<evidence type="ECO:0000256" key="2">
    <source>
        <dbReference type="ARBA" id="ARBA00008467"/>
    </source>
</evidence>
<comment type="similarity">
    <text evidence="2 4">Belongs to the thiolase-like superfamily. Beta-ketoacyl-ACP synthases family.</text>
</comment>
<dbReference type="Proteomes" id="UP000185674">
    <property type="component" value="Chromosome"/>
</dbReference>
<proteinExistence type="inferred from homology"/>
<comment type="pathway">
    <text evidence="1">Lipid metabolism; fatty acid biosynthesis.</text>
</comment>
<dbReference type="UniPathway" id="UPA00094"/>
<dbReference type="InterPro" id="IPR018201">
    <property type="entry name" value="Ketoacyl_synth_AS"/>
</dbReference>
<dbReference type="InterPro" id="IPR016039">
    <property type="entry name" value="Thiolase-like"/>
</dbReference>
<name>A0A1P8EMD2_9GAMM</name>
<evidence type="ECO:0000313" key="5">
    <source>
        <dbReference type="EMBL" id="APV37390.1"/>
    </source>
</evidence>
<keyword evidence="3 4" id="KW-0808">Transferase</keyword>
<evidence type="ECO:0000313" key="6">
    <source>
        <dbReference type="Proteomes" id="UP000185674"/>
    </source>
</evidence>
<dbReference type="AlphaFoldDB" id="A0A1P8EMD2"/>
<protein>
    <submittedName>
        <fullName evidence="5">Beta-ketoacyl-[acyl-carrier-protein] synthase II</fullName>
    </submittedName>
</protein>
<dbReference type="SMART" id="SM00825">
    <property type="entry name" value="PKS_KS"/>
    <property type="match status" value="1"/>
</dbReference>
<dbReference type="SUPFAM" id="SSF53901">
    <property type="entry name" value="Thiolase-like"/>
    <property type="match status" value="2"/>
</dbReference>
<dbReference type="Gene3D" id="3.40.47.10">
    <property type="match status" value="1"/>
</dbReference>
<dbReference type="InterPro" id="IPR014030">
    <property type="entry name" value="Ketoacyl_synth_N"/>
</dbReference>
<dbReference type="eggNOG" id="COG0304">
    <property type="taxonomic scope" value="Bacteria"/>
</dbReference>
<evidence type="ECO:0000256" key="4">
    <source>
        <dbReference type="RuleBase" id="RU003694"/>
    </source>
</evidence>